<keyword evidence="4" id="KW-0677">Repeat</keyword>
<keyword evidence="8" id="KW-1185">Reference proteome</keyword>
<dbReference type="FunFam" id="3.80.10.10:FF:000142">
    <property type="entry name" value="Ran GTPase activating protein 1"/>
    <property type="match status" value="2"/>
</dbReference>
<comment type="caution">
    <text evidence="7">The sequence shown here is derived from an EMBL/GenBank/DDBJ whole genome shotgun (WGS) entry which is preliminary data.</text>
</comment>
<evidence type="ECO:0008006" key="9">
    <source>
        <dbReference type="Google" id="ProtNLM"/>
    </source>
</evidence>
<keyword evidence="5" id="KW-0539">Nucleus</keyword>
<dbReference type="EMBL" id="CATQJL010000223">
    <property type="protein sequence ID" value="CAJ0596970.1"/>
    <property type="molecule type" value="Genomic_DNA"/>
</dbReference>
<feature type="compositionally biased region" description="Acidic residues" evidence="6">
    <location>
        <begin position="342"/>
        <end position="369"/>
    </location>
</feature>
<dbReference type="GO" id="GO:0048471">
    <property type="term" value="C:perinuclear region of cytoplasm"/>
    <property type="evidence" value="ECO:0007669"/>
    <property type="project" value="TreeGrafter"/>
</dbReference>
<dbReference type="Proteomes" id="UP001176961">
    <property type="component" value="Unassembled WGS sequence"/>
</dbReference>
<organism evidence="7 8">
    <name type="scientific">Cylicocyclus nassatus</name>
    <name type="common">Nematode worm</name>
    <dbReference type="NCBI Taxonomy" id="53992"/>
    <lineage>
        <taxon>Eukaryota</taxon>
        <taxon>Metazoa</taxon>
        <taxon>Ecdysozoa</taxon>
        <taxon>Nematoda</taxon>
        <taxon>Chromadorea</taxon>
        <taxon>Rhabditida</taxon>
        <taxon>Rhabditina</taxon>
        <taxon>Rhabditomorpha</taxon>
        <taxon>Strongyloidea</taxon>
        <taxon>Strongylidae</taxon>
        <taxon>Cylicocyclus</taxon>
    </lineage>
</organism>
<dbReference type="GO" id="GO:0005096">
    <property type="term" value="F:GTPase activator activity"/>
    <property type="evidence" value="ECO:0007669"/>
    <property type="project" value="UniProtKB-KW"/>
</dbReference>
<dbReference type="CDD" id="cd00116">
    <property type="entry name" value="LRR_RI"/>
    <property type="match status" value="2"/>
</dbReference>
<evidence type="ECO:0000256" key="1">
    <source>
        <dbReference type="ARBA" id="ARBA00004123"/>
    </source>
</evidence>
<reference evidence="7" key="1">
    <citation type="submission" date="2023-07" db="EMBL/GenBank/DDBJ databases">
        <authorList>
            <consortium name="CYATHOMIX"/>
        </authorList>
    </citation>
    <scope>NUCLEOTIDE SEQUENCE</scope>
    <source>
        <strain evidence="7">N/A</strain>
    </source>
</reference>
<keyword evidence="2" id="KW-0343">GTPase activation</keyword>
<feature type="region of interest" description="Disordered" evidence="6">
    <location>
        <begin position="341"/>
        <end position="381"/>
    </location>
</feature>
<dbReference type="PANTHER" id="PTHR24113">
    <property type="entry name" value="RAN GTPASE-ACTIVATING PROTEIN 1"/>
    <property type="match status" value="1"/>
</dbReference>
<dbReference type="AlphaFoldDB" id="A0AA36GRR8"/>
<feature type="region of interest" description="Disordered" evidence="6">
    <location>
        <begin position="738"/>
        <end position="770"/>
    </location>
</feature>
<dbReference type="InterPro" id="IPR001611">
    <property type="entry name" value="Leu-rich_rpt"/>
</dbReference>
<dbReference type="Gene3D" id="3.80.10.10">
    <property type="entry name" value="Ribonuclease Inhibitor"/>
    <property type="match status" value="2"/>
</dbReference>
<dbReference type="PANTHER" id="PTHR24113:SF12">
    <property type="entry name" value="RAN GTPASE-ACTIVATING PROTEIN 1"/>
    <property type="match status" value="1"/>
</dbReference>
<evidence type="ECO:0000256" key="6">
    <source>
        <dbReference type="SAM" id="MobiDB-lite"/>
    </source>
</evidence>
<proteinExistence type="predicted"/>
<evidence type="ECO:0000313" key="8">
    <source>
        <dbReference type="Proteomes" id="UP001176961"/>
    </source>
</evidence>
<dbReference type="SMART" id="SM00368">
    <property type="entry name" value="LRR_RI"/>
    <property type="match status" value="14"/>
</dbReference>
<sequence>MKEMNANTLSFLDKQIKMDSAKEAEELAKAIESFSNMEALELRGNTVGVEAGKRIAEALEMHPELKKCLWSDIFTGRLKSEIPPILRHLCSAIMNAGCHIEEMDLSDNAFGPIGAEGISSFLVSPSAYSLKILKLNNNGLGAGGKVIAECLAQCQWNALRDGHSFELKTFIAGRNRLEDPGAKALGETFLALQSLEEIRLPQDGIRPAGICALAHAFAFNTDLRIIDLNDNTCTKKGAMALAKVLGELTHLETLDLGDCLCRNAGVKAICKAIFDGRHNRLKYVDLSGNGLSADTAKSIINSWKELYADRGKEVLLKLSNNCFGSSFNELARLGRQARVELGDIDDDEGSSTDEDSDANNDSEEDEDKENSENRNDAKGDDMDLNALLKGVGCMKVVEQKANGANDGDAVSFLDKQLKLDTAQDAEPVAKQIEEQKRMRVLELRGNTLGIESGKRIADALKKHPELERCLWSDMFTGRLKNEIPPILKCLCSAMMSVDCHITELDLSDNAFGPIGAEGIQEFLVSPAAYSLEVLKLNNNGLGAGGKVIAQCLSQCHDNSVKAGRPLKLKTFIAGRNRLEVPGATALSSAFAKIGTLEEITVPQNGITAMGIGALASCFRANPNLKVINFNDNTATQMGSEVIAKSLSALKKLEVLNLGDCLCRDQGCHAIVDALSPTVHKNLKMLDISGAELSGAAAKQIIEKWRKFSSGAQLIVSSNNFGSMFAQIKKMAGANIVVGDEDDDQGSVSSDDDERMSAEDSDSDGTDEEGDVKLDSAEEGYDESDDPSRLLQSCKDDIEISIDRFESATQEESARLILRLAAILAKSSKKEEIVEEVFDEVVSTAADIIVRVKSVHRRPNSTTTQLVNHLIAQAGFVKCEEKWDIPVDRAALGKLLHSLISRSVLDKERDVIRNYFGQP</sequence>
<evidence type="ECO:0000256" key="5">
    <source>
        <dbReference type="ARBA" id="ARBA00023242"/>
    </source>
</evidence>
<evidence type="ECO:0000256" key="4">
    <source>
        <dbReference type="ARBA" id="ARBA00022737"/>
    </source>
</evidence>
<evidence type="ECO:0000256" key="3">
    <source>
        <dbReference type="ARBA" id="ARBA00022614"/>
    </source>
</evidence>
<dbReference type="GO" id="GO:0031267">
    <property type="term" value="F:small GTPase binding"/>
    <property type="evidence" value="ECO:0007669"/>
    <property type="project" value="TreeGrafter"/>
</dbReference>
<dbReference type="InterPro" id="IPR027038">
    <property type="entry name" value="RanGap"/>
</dbReference>
<dbReference type="SUPFAM" id="SSF52047">
    <property type="entry name" value="RNI-like"/>
    <property type="match status" value="2"/>
</dbReference>
<dbReference type="Pfam" id="PF13516">
    <property type="entry name" value="LRR_6"/>
    <property type="match status" value="3"/>
</dbReference>
<evidence type="ECO:0000313" key="7">
    <source>
        <dbReference type="EMBL" id="CAJ0596970.1"/>
    </source>
</evidence>
<dbReference type="InterPro" id="IPR032675">
    <property type="entry name" value="LRR_dom_sf"/>
</dbReference>
<keyword evidence="3" id="KW-0433">Leucine-rich repeat</keyword>
<dbReference type="GO" id="GO:0006913">
    <property type="term" value="P:nucleocytoplasmic transport"/>
    <property type="evidence" value="ECO:0007669"/>
    <property type="project" value="TreeGrafter"/>
</dbReference>
<feature type="compositionally biased region" description="Basic and acidic residues" evidence="6">
    <location>
        <begin position="370"/>
        <end position="381"/>
    </location>
</feature>
<protein>
    <recommendedName>
        <fullName evidence="9">Ran GTPase-activating protein 1</fullName>
    </recommendedName>
</protein>
<dbReference type="GO" id="GO:0005829">
    <property type="term" value="C:cytosol"/>
    <property type="evidence" value="ECO:0007669"/>
    <property type="project" value="TreeGrafter"/>
</dbReference>
<feature type="compositionally biased region" description="Acidic residues" evidence="6">
    <location>
        <begin position="738"/>
        <end position="769"/>
    </location>
</feature>
<name>A0AA36GRR8_CYLNA</name>
<comment type="subcellular location">
    <subcellularLocation>
        <location evidence="1">Nucleus</location>
    </subcellularLocation>
</comment>
<evidence type="ECO:0000256" key="2">
    <source>
        <dbReference type="ARBA" id="ARBA00022468"/>
    </source>
</evidence>
<accession>A0AA36GRR8</accession>
<dbReference type="GO" id="GO:0005634">
    <property type="term" value="C:nucleus"/>
    <property type="evidence" value="ECO:0007669"/>
    <property type="project" value="UniProtKB-SubCell"/>
</dbReference>
<gene>
    <name evidence="7" type="ORF">CYNAS_LOCUS8953</name>
</gene>